<evidence type="ECO:0000313" key="1">
    <source>
        <dbReference type="EMBL" id="RZU01888.1"/>
    </source>
</evidence>
<sequence length="109" mass="12143">MDSPLTDIHADNGDSVARAQIAAAVTAGRLGYADGATQIFERNGATTYTEDGHVTRGEWYVDDRGRFCSFWPPSYRACYLLQWLVEDGVIVGLTFVDLSGRSRFDGRYR</sequence>
<accession>A0A4Q7VZ48</accession>
<dbReference type="AlphaFoldDB" id="A0A4Q7VZ48"/>
<comment type="caution">
    <text evidence="1">The sequence shown here is derived from an EMBL/GenBank/DDBJ whole genome shotgun (WGS) entry which is preliminary data.</text>
</comment>
<name>A0A4Q7VZ48_9ACTN</name>
<protein>
    <submittedName>
        <fullName evidence="1">Uncharacterized protein</fullName>
    </submittedName>
</protein>
<evidence type="ECO:0000313" key="2">
    <source>
        <dbReference type="Proteomes" id="UP000292027"/>
    </source>
</evidence>
<organism evidence="1 2">
    <name type="scientific">Kribbella rubisoli</name>
    <dbReference type="NCBI Taxonomy" id="3075929"/>
    <lineage>
        <taxon>Bacteria</taxon>
        <taxon>Bacillati</taxon>
        <taxon>Actinomycetota</taxon>
        <taxon>Actinomycetes</taxon>
        <taxon>Propionibacteriales</taxon>
        <taxon>Kribbellaceae</taxon>
        <taxon>Kribbella</taxon>
    </lineage>
</organism>
<dbReference type="RefSeq" id="WP_198682160.1">
    <property type="nucleotide sequence ID" value="NZ_SHKR01000018.1"/>
</dbReference>
<proteinExistence type="predicted"/>
<dbReference type="Proteomes" id="UP000292027">
    <property type="component" value="Unassembled WGS sequence"/>
</dbReference>
<keyword evidence="2" id="KW-1185">Reference proteome</keyword>
<reference evidence="1 2" key="1">
    <citation type="journal article" date="2015" name="Stand. Genomic Sci.">
        <title>Genomic Encyclopedia of Bacterial and Archaeal Type Strains, Phase III: the genomes of soil and plant-associated and newly described type strains.</title>
        <authorList>
            <person name="Whitman W.B."/>
            <person name="Woyke T."/>
            <person name="Klenk H.P."/>
            <person name="Zhou Y."/>
            <person name="Lilburn T.G."/>
            <person name="Beck B.J."/>
            <person name="De Vos P."/>
            <person name="Vandamme P."/>
            <person name="Eisen J.A."/>
            <person name="Garrity G."/>
            <person name="Hugenholtz P."/>
            <person name="Kyrpides N.C."/>
        </authorList>
    </citation>
    <scope>NUCLEOTIDE SEQUENCE [LARGE SCALE GENOMIC DNA]</scope>
    <source>
        <strain evidence="1 2">VKM Ac-2540</strain>
    </source>
</reference>
<dbReference type="EMBL" id="SHKR01000018">
    <property type="protein sequence ID" value="RZU01888.1"/>
    <property type="molecule type" value="Genomic_DNA"/>
</dbReference>
<gene>
    <name evidence="1" type="ORF">EV645_7992</name>
</gene>